<dbReference type="Proteomes" id="UP000446658">
    <property type="component" value="Unassembled WGS sequence"/>
</dbReference>
<feature type="signal peptide" evidence="1">
    <location>
        <begin position="1"/>
        <end position="24"/>
    </location>
</feature>
<proteinExistence type="predicted"/>
<sequence>MKLGGTAAAQSAGTAAAFATSSQAALSSPFATATSVTAKQTAVTFGTGDAMAVSGGTAFATFTKPSWFH</sequence>
<keyword evidence="3" id="KW-1185">Reference proteome</keyword>
<dbReference type="AlphaFoldDB" id="A0A844GBP0"/>
<protein>
    <submittedName>
        <fullName evidence="2">Uncharacterized protein</fullName>
    </submittedName>
</protein>
<feature type="chain" id="PRO_5032470364" evidence="1">
    <location>
        <begin position="25"/>
        <end position="69"/>
    </location>
</feature>
<organism evidence="2 3">
    <name type="scientific">Paludibacterium denitrificans</name>
    <dbReference type="NCBI Taxonomy" id="2675226"/>
    <lineage>
        <taxon>Bacteria</taxon>
        <taxon>Pseudomonadati</taxon>
        <taxon>Pseudomonadota</taxon>
        <taxon>Betaproteobacteria</taxon>
        <taxon>Neisseriales</taxon>
        <taxon>Chromobacteriaceae</taxon>
        <taxon>Paludibacterium</taxon>
    </lineage>
</organism>
<name>A0A844GBP0_9NEIS</name>
<reference evidence="2 3" key="1">
    <citation type="submission" date="2019-11" db="EMBL/GenBank/DDBJ databases">
        <title>Draft genome sequence of Paludibacterium sp. dN18-1.</title>
        <authorList>
            <person name="Im W.-T."/>
        </authorList>
    </citation>
    <scope>NUCLEOTIDE SEQUENCE [LARGE SCALE GENOMIC DNA]</scope>
    <source>
        <strain evidence="3">dN 18-1</strain>
    </source>
</reference>
<keyword evidence="1" id="KW-0732">Signal</keyword>
<evidence type="ECO:0000313" key="3">
    <source>
        <dbReference type="Proteomes" id="UP000446658"/>
    </source>
</evidence>
<evidence type="ECO:0000256" key="1">
    <source>
        <dbReference type="SAM" id="SignalP"/>
    </source>
</evidence>
<dbReference type="EMBL" id="WLYX01000001">
    <property type="protein sequence ID" value="MTD32658.1"/>
    <property type="molecule type" value="Genomic_DNA"/>
</dbReference>
<comment type="caution">
    <text evidence="2">The sequence shown here is derived from an EMBL/GenBank/DDBJ whole genome shotgun (WGS) entry which is preliminary data.</text>
</comment>
<evidence type="ECO:0000313" key="2">
    <source>
        <dbReference type="EMBL" id="MTD32658.1"/>
    </source>
</evidence>
<dbReference type="RefSeq" id="WP_230369147.1">
    <property type="nucleotide sequence ID" value="NZ_WLYX01000001.1"/>
</dbReference>
<gene>
    <name evidence="2" type="ORF">GKE73_03090</name>
</gene>
<accession>A0A844GBP0</accession>